<sequence>MRPNHARAVRYLDIMDSLQAYGTRKLVIDLLPLLPALEGMRICNMDLLPLDPEALDTLTVLASLQYLRLERVSLASLSQLEAFILALPSLTRLSLERINFFTSAPEGSSYANVARHSHRPTLQAVEITNDNIIEAPTIHDWLSQSPIGANLTSPTHTDVDLAVGVKGRAVARLLHARGTLLRELTLSADFFVSLELYTGLQACPVLHQLDIRDITTEYYFGYINSALPHVQSHTSQISFGFESFMKDKESDEDKPWQTLDDILQSNPFRNLNEVTVSLRQCYPYNPATCLPRTLDRGILTFTAAA</sequence>
<name>A0ABP1DSK4_9APHY</name>
<dbReference type="Gene3D" id="3.80.10.10">
    <property type="entry name" value="Ribonuclease Inhibitor"/>
    <property type="match status" value="1"/>
</dbReference>
<organism evidence="1 2">
    <name type="scientific">Somion occarium</name>
    <dbReference type="NCBI Taxonomy" id="3059160"/>
    <lineage>
        <taxon>Eukaryota</taxon>
        <taxon>Fungi</taxon>
        <taxon>Dikarya</taxon>
        <taxon>Basidiomycota</taxon>
        <taxon>Agaricomycotina</taxon>
        <taxon>Agaricomycetes</taxon>
        <taxon>Polyporales</taxon>
        <taxon>Cerrenaceae</taxon>
        <taxon>Somion</taxon>
    </lineage>
</organism>
<accession>A0ABP1DSK4</accession>
<dbReference type="InterPro" id="IPR032675">
    <property type="entry name" value="LRR_dom_sf"/>
</dbReference>
<protein>
    <submittedName>
        <fullName evidence="1">Uncharacterized protein</fullName>
    </submittedName>
</protein>
<gene>
    <name evidence="1" type="ORF">GFSPODELE1_LOCUS7647</name>
</gene>
<reference evidence="2" key="1">
    <citation type="submission" date="2024-04" db="EMBL/GenBank/DDBJ databases">
        <authorList>
            <person name="Shaw F."/>
            <person name="Minotto A."/>
        </authorList>
    </citation>
    <scope>NUCLEOTIDE SEQUENCE [LARGE SCALE GENOMIC DNA]</scope>
</reference>
<proteinExistence type="predicted"/>
<keyword evidence="2" id="KW-1185">Reference proteome</keyword>
<dbReference type="EMBL" id="OZ037948">
    <property type="protein sequence ID" value="CAL1710093.1"/>
    <property type="molecule type" value="Genomic_DNA"/>
</dbReference>
<evidence type="ECO:0000313" key="1">
    <source>
        <dbReference type="EMBL" id="CAL1710093.1"/>
    </source>
</evidence>
<evidence type="ECO:0000313" key="2">
    <source>
        <dbReference type="Proteomes" id="UP001497453"/>
    </source>
</evidence>
<dbReference type="Proteomes" id="UP001497453">
    <property type="component" value="Chromosome 5"/>
</dbReference>
<dbReference type="SUPFAM" id="SSF52047">
    <property type="entry name" value="RNI-like"/>
    <property type="match status" value="1"/>
</dbReference>